<comment type="caution">
    <text evidence="1">The sequence shown here is derived from an EMBL/GenBank/DDBJ whole genome shotgun (WGS) entry which is preliminary data.</text>
</comment>
<keyword evidence="2" id="KW-1185">Reference proteome</keyword>
<gene>
    <name evidence="1" type="ORF">CMV_024105</name>
</gene>
<dbReference type="AlphaFoldDB" id="A0A8J4V9Z6"/>
<dbReference type="OrthoDB" id="1845088at2759"/>
<evidence type="ECO:0000313" key="1">
    <source>
        <dbReference type="EMBL" id="KAF3950097.1"/>
    </source>
</evidence>
<protein>
    <recommendedName>
        <fullName evidence="3">Retrotransposon Copia-like N-terminal domain-containing protein</fullName>
    </recommendedName>
</protein>
<proteinExistence type="predicted"/>
<dbReference type="PANTHER" id="PTHR47481:SF30">
    <property type="entry name" value="CCHC-TYPE DOMAIN-CONTAINING PROTEIN"/>
    <property type="match status" value="1"/>
</dbReference>
<reference evidence="1" key="1">
    <citation type="submission" date="2020-03" db="EMBL/GenBank/DDBJ databases">
        <title>Castanea mollissima Vanexum genome sequencing.</title>
        <authorList>
            <person name="Staton M."/>
        </authorList>
    </citation>
    <scope>NUCLEOTIDE SEQUENCE</scope>
    <source>
        <tissue evidence="1">Leaf</tissue>
    </source>
</reference>
<dbReference type="EMBL" id="JRKL02005676">
    <property type="protein sequence ID" value="KAF3950097.1"/>
    <property type="molecule type" value="Genomic_DNA"/>
</dbReference>
<name>A0A8J4V9Z6_9ROSI</name>
<accession>A0A8J4V9Z6</accession>
<evidence type="ECO:0000313" key="2">
    <source>
        <dbReference type="Proteomes" id="UP000737018"/>
    </source>
</evidence>
<evidence type="ECO:0008006" key="3">
    <source>
        <dbReference type="Google" id="ProtNLM"/>
    </source>
</evidence>
<dbReference type="Proteomes" id="UP000737018">
    <property type="component" value="Unassembled WGS sequence"/>
</dbReference>
<organism evidence="1 2">
    <name type="scientific">Castanea mollissima</name>
    <name type="common">Chinese chestnut</name>
    <dbReference type="NCBI Taxonomy" id="60419"/>
    <lineage>
        <taxon>Eukaryota</taxon>
        <taxon>Viridiplantae</taxon>
        <taxon>Streptophyta</taxon>
        <taxon>Embryophyta</taxon>
        <taxon>Tracheophyta</taxon>
        <taxon>Spermatophyta</taxon>
        <taxon>Magnoliopsida</taxon>
        <taxon>eudicotyledons</taxon>
        <taxon>Gunneridae</taxon>
        <taxon>Pentapetalae</taxon>
        <taxon>rosids</taxon>
        <taxon>fabids</taxon>
        <taxon>Fagales</taxon>
        <taxon>Fagaceae</taxon>
        <taxon>Castanea</taxon>
    </lineage>
</organism>
<dbReference type="PANTHER" id="PTHR47481">
    <property type="match status" value="1"/>
</dbReference>
<sequence length="129" mass="14522">MASSSSHVITQSITLNLPTINQHVRLDNNNYLMWLSVVRPILRSNDLEGIVDGSEPCPQQFLIDAEGKKTLNPTFTLWTKKDQLMLSWMNVSLSKSVLSTMYGLNSSKDVWSTLANRFASQPHLHVAHL</sequence>